<evidence type="ECO:0000256" key="11">
    <source>
        <dbReference type="ARBA" id="ARBA00048366"/>
    </source>
</evidence>
<dbReference type="Pfam" id="PF01300">
    <property type="entry name" value="Sua5_yciO_yrdC"/>
    <property type="match status" value="1"/>
</dbReference>
<dbReference type="EMBL" id="LBVN01000020">
    <property type="protein sequence ID" value="KKQ86622.1"/>
    <property type="molecule type" value="Genomic_DNA"/>
</dbReference>
<dbReference type="GO" id="GO:0000049">
    <property type="term" value="F:tRNA binding"/>
    <property type="evidence" value="ECO:0007669"/>
    <property type="project" value="TreeGrafter"/>
</dbReference>
<protein>
    <recommendedName>
        <fullName evidence="10">L-threonylcarbamoyladenylate synthase</fullName>
        <ecNumber evidence="3">2.7.7.87</ecNumber>
    </recommendedName>
    <alternativeName>
        <fullName evidence="10">L-threonylcarbamoyladenylate synthase</fullName>
    </alternativeName>
</protein>
<evidence type="ECO:0000256" key="10">
    <source>
        <dbReference type="ARBA" id="ARBA00029774"/>
    </source>
</evidence>
<dbReference type="Pfam" id="PF02367">
    <property type="entry name" value="TsaE"/>
    <property type="match status" value="1"/>
</dbReference>
<comment type="catalytic activity">
    <reaction evidence="11">
        <text>L-threonine + hydrogencarbonate + ATP = L-threonylcarbamoyladenylate + diphosphate + H2O</text>
        <dbReference type="Rhea" id="RHEA:36407"/>
        <dbReference type="ChEBI" id="CHEBI:15377"/>
        <dbReference type="ChEBI" id="CHEBI:17544"/>
        <dbReference type="ChEBI" id="CHEBI:30616"/>
        <dbReference type="ChEBI" id="CHEBI:33019"/>
        <dbReference type="ChEBI" id="CHEBI:57926"/>
        <dbReference type="ChEBI" id="CHEBI:73682"/>
        <dbReference type="EC" id="2.7.7.87"/>
    </reaction>
</comment>
<sequence>MNIVKIKDVKNELVVEVLQKGGLVIMPTETLYGAFVDATNPQAVEKLTKYKARPFGKPYSVAVLDQKMAEEYVKLNEIAKNLYKNFLPGPLTVVSQGKHRVAIGVESETGTLGIRIPDYTFVLDIVKKFGKPITATSANANCKKRPYKISDILDNLSERQKSLIDLIVDAGELPRNEPSTVIDTTLDDVAILRQGVVKLNSENFILSMSSENTQNFAKELWQKYEIHTGSRAIVFALDGPMGAGKTVFTKGLAKAMGIKEEITSPTYDLEHSYNTLPNTYYLIHIDAWRMENSKELQGINFAKKITDKSIIAIEWADRVSDEIRKYSEDAIIVWVKINYGKKENERNLTWDIV</sequence>
<comment type="caution">
    <text evidence="13">The sequence shown here is derived from an EMBL/GenBank/DDBJ whole genome shotgun (WGS) entry which is preliminary data.</text>
</comment>
<evidence type="ECO:0000256" key="5">
    <source>
        <dbReference type="ARBA" id="ARBA00022679"/>
    </source>
</evidence>
<dbReference type="NCBIfam" id="TIGR00150">
    <property type="entry name" value="T6A_YjeE"/>
    <property type="match status" value="1"/>
</dbReference>
<evidence type="ECO:0000256" key="4">
    <source>
        <dbReference type="ARBA" id="ARBA00022490"/>
    </source>
</evidence>
<dbReference type="NCBIfam" id="TIGR00057">
    <property type="entry name" value="L-threonylcarbamoyladenylate synthase"/>
    <property type="match status" value="1"/>
</dbReference>
<evidence type="ECO:0000256" key="8">
    <source>
        <dbReference type="ARBA" id="ARBA00022741"/>
    </source>
</evidence>
<dbReference type="InterPro" id="IPR050156">
    <property type="entry name" value="TC-AMP_synthase_SUA5"/>
</dbReference>
<dbReference type="GO" id="GO:0061710">
    <property type="term" value="F:L-threonylcarbamoyladenylate synthase"/>
    <property type="evidence" value="ECO:0007669"/>
    <property type="project" value="UniProtKB-EC"/>
</dbReference>
<gene>
    <name evidence="13" type="ORF">UT10_C0020G0012</name>
</gene>
<evidence type="ECO:0000256" key="7">
    <source>
        <dbReference type="ARBA" id="ARBA00022695"/>
    </source>
</evidence>
<evidence type="ECO:0000256" key="3">
    <source>
        <dbReference type="ARBA" id="ARBA00012584"/>
    </source>
</evidence>
<comment type="subcellular location">
    <subcellularLocation>
        <location evidence="1">Cytoplasm</location>
    </subcellularLocation>
</comment>
<dbReference type="GO" id="GO:0005737">
    <property type="term" value="C:cytoplasm"/>
    <property type="evidence" value="ECO:0007669"/>
    <property type="project" value="UniProtKB-SubCell"/>
</dbReference>
<keyword evidence="4" id="KW-0963">Cytoplasm</keyword>
<evidence type="ECO:0000256" key="6">
    <source>
        <dbReference type="ARBA" id="ARBA00022694"/>
    </source>
</evidence>
<dbReference type="InterPro" id="IPR006070">
    <property type="entry name" value="Sua5-like_dom"/>
</dbReference>
<dbReference type="GO" id="GO:0006450">
    <property type="term" value="P:regulation of translational fidelity"/>
    <property type="evidence" value="ECO:0007669"/>
    <property type="project" value="TreeGrafter"/>
</dbReference>
<evidence type="ECO:0000256" key="2">
    <source>
        <dbReference type="ARBA" id="ARBA00007663"/>
    </source>
</evidence>
<evidence type="ECO:0000256" key="9">
    <source>
        <dbReference type="ARBA" id="ARBA00022840"/>
    </source>
</evidence>
<comment type="similarity">
    <text evidence="2">Belongs to the SUA5 family.</text>
</comment>
<dbReference type="Gene3D" id="3.40.50.300">
    <property type="entry name" value="P-loop containing nucleotide triphosphate hydrolases"/>
    <property type="match status" value="1"/>
</dbReference>
<keyword evidence="5" id="KW-0808">Transferase</keyword>
<keyword evidence="8" id="KW-0547">Nucleotide-binding</keyword>
<feature type="domain" description="YrdC-like" evidence="12">
    <location>
        <begin position="8"/>
        <end position="197"/>
    </location>
</feature>
<dbReference type="InterPro" id="IPR027417">
    <property type="entry name" value="P-loop_NTPase"/>
</dbReference>
<dbReference type="PANTHER" id="PTHR17490">
    <property type="entry name" value="SUA5"/>
    <property type="match status" value="1"/>
</dbReference>
<evidence type="ECO:0000259" key="12">
    <source>
        <dbReference type="PROSITE" id="PS51163"/>
    </source>
</evidence>
<evidence type="ECO:0000313" key="14">
    <source>
        <dbReference type="Proteomes" id="UP000033944"/>
    </source>
</evidence>
<organism evidence="13 14">
    <name type="scientific">Candidatus Woesebacteria bacterium GW2011_GWB1_38_8b</name>
    <dbReference type="NCBI Taxonomy" id="1618571"/>
    <lineage>
        <taxon>Bacteria</taxon>
        <taxon>Candidatus Woeseibacteriota</taxon>
    </lineage>
</organism>
<dbReference type="Proteomes" id="UP000033944">
    <property type="component" value="Unassembled WGS sequence"/>
</dbReference>
<reference evidence="13 14" key="1">
    <citation type="journal article" date="2015" name="Nature">
        <title>rRNA introns, odd ribosomes, and small enigmatic genomes across a large radiation of phyla.</title>
        <authorList>
            <person name="Brown C.T."/>
            <person name="Hug L.A."/>
            <person name="Thomas B.C."/>
            <person name="Sharon I."/>
            <person name="Castelle C.J."/>
            <person name="Singh A."/>
            <person name="Wilkins M.J."/>
            <person name="Williams K.H."/>
            <person name="Banfield J.F."/>
        </authorList>
    </citation>
    <scope>NUCLEOTIDE SEQUENCE [LARGE SCALE GENOMIC DNA]</scope>
</reference>
<name>A0A0G0L6K0_9BACT</name>
<dbReference type="SUPFAM" id="SSF52540">
    <property type="entry name" value="P-loop containing nucleoside triphosphate hydrolases"/>
    <property type="match status" value="1"/>
</dbReference>
<dbReference type="GO" id="GO:0005524">
    <property type="term" value="F:ATP binding"/>
    <property type="evidence" value="ECO:0007669"/>
    <property type="project" value="UniProtKB-KW"/>
</dbReference>
<dbReference type="GO" id="GO:0002949">
    <property type="term" value="P:tRNA threonylcarbamoyladenosine modification"/>
    <property type="evidence" value="ECO:0007669"/>
    <property type="project" value="InterPro"/>
</dbReference>
<dbReference type="GO" id="GO:0003725">
    <property type="term" value="F:double-stranded RNA binding"/>
    <property type="evidence" value="ECO:0007669"/>
    <property type="project" value="InterPro"/>
</dbReference>
<proteinExistence type="inferred from homology"/>
<dbReference type="Gene3D" id="3.90.870.10">
    <property type="entry name" value="DHBP synthase"/>
    <property type="match status" value="1"/>
</dbReference>
<evidence type="ECO:0000256" key="1">
    <source>
        <dbReference type="ARBA" id="ARBA00004496"/>
    </source>
</evidence>
<evidence type="ECO:0000313" key="13">
    <source>
        <dbReference type="EMBL" id="KKQ86622.1"/>
    </source>
</evidence>
<accession>A0A0G0L6K0</accession>
<keyword evidence="7" id="KW-0548">Nucleotidyltransferase</keyword>
<dbReference type="InterPro" id="IPR003442">
    <property type="entry name" value="T6A_TsaE"/>
</dbReference>
<dbReference type="PANTHER" id="PTHR17490:SF16">
    <property type="entry name" value="THREONYLCARBAMOYL-AMP SYNTHASE"/>
    <property type="match status" value="1"/>
</dbReference>
<keyword evidence="6" id="KW-0819">tRNA processing</keyword>
<dbReference type="SUPFAM" id="SSF55821">
    <property type="entry name" value="YrdC/RibB"/>
    <property type="match status" value="1"/>
</dbReference>
<dbReference type="EC" id="2.7.7.87" evidence="3"/>
<dbReference type="PROSITE" id="PS51163">
    <property type="entry name" value="YRDC"/>
    <property type="match status" value="1"/>
</dbReference>
<keyword evidence="9" id="KW-0067">ATP-binding</keyword>
<dbReference type="InterPro" id="IPR017945">
    <property type="entry name" value="DHBP_synth_RibB-like_a/b_dom"/>
</dbReference>
<dbReference type="AlphaFoldDB" id="A0A0G0L6K0"/>